<dbReference type="PANTHER" id="PTHR17985:SF8">
    <property type="entry name" value="TRANSPORT AND GOLGI ORGANIZATION PROTEIN 2 HOMOLOG"/>
    <property type="match status" value="1"/>
</dbReference>
<keyword evidence="2" id="KW-1185">Reference proteome</keyword>
<dbReference type="AlphaFoldDB" id="A0A545U8K5"/>
<dbReference type="OrthoDB" id="4380123at2"/>
<reference evidence="1 2" key="1">
    <citation type="submission" date="2019-07" db="EMBL/GenBank/DDBJ databases">
        <title>Draft genome for Aliikangiella sp. M105.</title>
        <authorList>
            <person name="Wang G."/>
        </authorList>
    </citation>
    <scope>NUCLEOTIDE SEQUENCE [LARGE SCALE GENOMIC DNA]</scope>
    <source>
        <strain evidence="1 2">M105</strain>
    </source>
</reference>
<dbReference type="InterPro" id="IPR008551">
    <property type="entry name" value="TANGO2"/>
</dbReference>
<organism evidence="1 2">
    <name type="scientific">Aliikangiella coralliicola</name>
    <dbReference type="NCBI Taxonomy" id="2592383"/>
    <lineage>
        <taxon>Bacteria</taxon>
        <taxon>Pseudomonadati</taxon>
        <taxon>Pseudomonadota</taxon>
        <taxon>Gammaproteobacteria</taxon>
        <taxon>Oceanospirillales</taxon>
        <taxon>Pleioneaceae</taxon>
        <taxon>Aliikangiella</taxon>
    </lineage>
</organism>
<dbReference type="PANTHER" id="PTHR17985">
    <property type="entry name" value="SER/THR-RICH PROTEIN T10 IN DGCR REGION"/>
    <property type="match status" value="1"/>
</dbReference>
<dbReference type="EMBL" id="VIKS01000011">
    <property type="protein sequence ID" value="TQV85799.1"/>
    <property type="molecule type" value="Genomic_DNA"/>
</dbReference>
<evidence type="ECO:0000313" key="1">
    <source>
        <dbReference type="EMBL" id="TQV85799.1"/>
    </source>
</evidence>
<dbReference type="RefSeq" id="WP_142932718.1">
    <property type="nucleotide sequence ID" value="NZ_ML660167.1"/>
</dbReference>
<proteinExistence type="predicted"/>
<accession>A0A545U8K5</accession>
<gene>
    <name evidence="1" type="ORF">FLL46_17900</name>
</gene>
<name>A0A545U8K5_9GAMM</name>
<evidence type="ECO:0000313" key="2">
    <source>
        <dbReference type="Proteomes" id="UP000315439"/>
    </source>
</evidence>
<sequence length="258" mass="29140">MCILFTAIRQHPQFPLIICANRDESHSRPTRLASFWPDRPYLLAGKDLQAGGSWFGVNNGGEFAAVTNIRNGQAQDPDKRSRGDLITLALEPDSPINQTWLAEHGHTFNPFNLIYGNHKTLYCFNSVTQTHTFLDSGFHSVSNGAIDDIWPKMAKGTCQLKSLVEKSDKLDSTEQIPFDQLFEILKDQSKPETNLLPDTGIPLEWEKRLSSIFITGKEYGTRSSTLVLIDTNNKLTFVERSFTPEGTVEKESHFLFEF</sequence>
<comment type="caution">
    <text evidence="1">The sequence shown here is derived from an EMBL/GenBank/DDBJ whole genome shotgun (WGS) entry which is preliminary data.</text>
</comment>
<dbReference type="Pfam" id="PF05742">
    <property type="entry name" value="TANGO2"/>
    <property type="match status" value="1"/>
</dbReference>
<protein>
    <submittedName>
        <fullName evidence="1">NRDE family protein</fullName>
    </submittedName>
</protein>
<dbReference type="Proteomes" id="UP000315439">
    <property type="component" value="Unassembled WGS sequence"/>
</dbReference>